<comment type="catalytic activity">
    <reaction evidence="1 5">
        <text>[protein]-peptidylproline (omega=180) = [protein]-peptidylproline (omega=0)</text>
        <dbReference type="Rhea" id="RHEA:16237"/>
        <dbReference type="Rhea" id="RHEA-COMP:10747"/>
        <dbReference type="Rhea" id="RHEA-COMP:10748"/>
        <dbReference type="ChEBI" id="CHEBI:83833"/>
        <dbReference type="ChEBI" id="CHEBI:83834"/>
        <dbReference type="EC" id="5.2.1.8"/>
    </reaction>
</comment>
<dbReference type="Pfam" id="PF00254">
    <property type="entry name" value="FKBP_C"/>
    <property type="match status" value="1"/>
</dbReference>
<sequence>MKSLALLSLALLATALIVHAKTEKDVTSLQIGVKFKPTECTRKAKPGDTVHVHYTGRLTDGTKFDSSLDRNDPIVFELGAGRVIKGWDNGISGMCVGEKRKLKIPPHLGYGDSGAPPTIPGGATLIFDTELVKIDDH</sequence>
<dbReference type="EMBL" id="FNXT01000003">
    <property type="protein sequence ID" value="SZX59546.1"/>
    <property type="molecule type" value="Genomic_DNA"/>
</dbReference>
<dbReference type="GO" id="GO:0003755">
    <property type="term" value="F:peptidyl-prolyl cis-trans isomerase activity"/>
    <property type="evidence" value="ECO:0007669"/>
    <property type="project" value="UniProtKB-KW"/>
</dbReference>
<dbReference type="STRING" id="3088.A0A383V593"/>
<dbReference type="SUPFAM" id="SSF54534">
    <property type="entry name" value="FKBP-like"/>
    <property type="match status" value="1"/>
</dbReference>
<accession>A0A383V593</accession>
<reference evidence="6 7" key="1">
    <citation type="submission" date="2016-10" db="EMBL/GenBank/DDBJ databases">
        <authorList>
            <person name="Cai Z."/>
        </authorList>
    </citation>
    <scope>NUCLEOTIDE SEQUENCE [LARGE SCALE GENOMIC DNA]</scope>
</reference>
<evidence type="ECO:0000256" key="1">
    <source>
        <dbReference type="ARBA" id="ARBA00000971"/>
    </source>
</evidence>
<dbReference type="PROSITE" id="PS50059">
    <property type="entry name" value="FKBP_PPIASE"/>
    <property type="match status" value="1"/>
</dbReference>
<dbReference type="OrthoDB" id="1902587at2759"/>
<keyword evidence="4 5" id="KW-0413">Isomerase</keyword>
<evidence type="ECO:0000256" key="2">
    <source>
        <dbReference type="ARBA" id="ARBA00013194"/>
    </source>
</evidence>
<evidence type="ECO:0000256" key="4">
    <source>
        <dbReference type="ARBA" id="ARBA00023235"/>
    </source>
</evidence>
<protein>
    <recommendedName>
        <fullName evidence="2 5">peptidylprolyl isomerase</fullName>
        <ecNumber evidence="2 5">5.2.1.8</ecNumber>
    </recommendedName>
</protein>
<proteinExistence type="predicted"/>
<dbReference type="EC" id="5.2.1.8" evidence="2 5"/>
<dbReference type="GO" id="GO:0005783">
    <property type="term" value="C:endoplasmic reticulum"/>
    <property type="evidence" value="ECO:0007669"/>
    <property type="project" value="TreeGrafter"/>
</dbReference>
<name>A0A383V593_TETOB</name>
<dbReference type="Proteomes" id="UP000256970">
    <property type="component" value="Unassembled WGS sequence"/>
</dbReference>
<dbReference type="Gene3D" id="3.10.50.40">
    <property type="match status" value="1"/>
</dbReference>
<evidence type="ECO:0000256" key="5">
    <source>
        <dbReference type="PROSITE-ProRule" id="PRU00277"/>
    </source>
</evidence>
<dbReference type="AlphaFoldDB" id="A0A383V593"/>
<keyword evidence="7" id="KW-1185">Reference proteome</keyword>
<dbReference type="PANTHER" id="PTHR45779:SF6">
    <property type="entry name" value="PEPTIDYL-PROLYL CIS-TRANS ISOMERASE FKBP15-1"/>
    <property type="match status" value="1"/>
</dbReference>
<gene>
    <name evidence="6" type="ORF">BQ4739_LOCUS158</name>
</gene>
<evidence type="ECO:0000256" key="3">
    <source>
        <dbReference type="ARBA" id="ARBA00023110"/>
    </source>
</evidence>
<keyword evidence="3 5" id="KW-0697">Rotamase</keyword>
<organism evidence="6 7">
    <name type="scientific">Tetradesmus obliquus</name>
    <name type="common">Green alga</name>
    <name type="synonym">Acutodesmus obliquus</name>
    <dbReference type="NCBI Taxonomy" id="3088"/>
    <lineage>
        <taxon>Eukaryota</taxon>
        <taxon>Viridiplantae</taxon>
        <taxon>Chlorophyta</taxon>
        <taxon>core chlorophytes</taxon>
        <taxon>Chlorophyceae</taxon>
        <taxon>CS clade</taxon>
        <taxon>Sphaeropleales</taxon>
        <taxon>Scenedesmaceae</taxon>
        <taxon>Tetradesmus</taxon>
    </lineage>
</organism>
<dbReference type="FunFam" id="3.10.50.40:FF:000006">
    <property type="entry name" value="Peptidyl-prolyl cis-trans isomerase"/>
    <property type="match status" value="1"/>
</dbReference>
<dbReference type="InterPro" id="IPR046357">
    <property type="entry name" value="PPIase_dom_sf"/>
</dbReference>
<dbReference type="PANTHER" id="PTHR45779">
    <property type="entry name" value="PEPTIDYLPROLYL ISOMERASE"/>
    <property type="match status" value="1"/>
</dbReference>
<dbReference type="InterPro" id="IPR001179">
    <property type="entry name" value="PPIase_FKBP_dom"/>
</dbReference>
<dbReference type="InterPro" id="IPR044609">
    <property type="entry name" value="FKBP2/11"/>
</dbReference>
<evidence type="ECO:0000313" key="7">
    <source>
        <dbReference type="Proteomes" id="UP000256970"/>
    </source>
</evidence>
<evidence type="ECO:0000313" key="6">
    <source>
        <dbReference type="EMBL" id="SZX59546.1"/>
    </source>
</evidence>